<dbReference type="InterPro" id="IPR011701">
    <property type="entry name" value="MFS"/>
</dbReference>
<dbReference type="GO" id="GO:0022857">
    <property type="term" value="F:transmembrane transporter activity"/>
    <property type="evidence" value="ECO:0007669"/>
    <property type="project" value="InterPro"/>
</dbReference>
<dbReference type="InterPro" id="IPR036259">
    <property type="entry name" value="MFS_trans_sf"/>
</dbReference>
<dbReference type="Pfam" id="PF07690">
    <property type="entry name" value="MFS_1"/>
    <property type="match status" value="1"/>
</dbReference>
<reference evidence="7 8" key="1">
    <citation type="submission" date="2016-01" db="EMBL/GenBank/DDBJ databases">
        <title>High potential of lignocellulose degradation of a new Verrucomicrobia species.</title>
        <authorList>
            <person name="Wang Y."/>
            <person name="Shi Y."/>
            <person name="Qiu Z."/>
            <person name="Liu S."/>
            <person name="Yang H."/>
        </authorList>
    </citation>
    <scope>NUCLEOTIDE SEQUENCE [LARGE SCALE GENOMIC DNA]</scope>
    <source>
        <strain evidence="7 8">TSB47</strain>
    </source>
</reference>
<keyword evidence="2 5" id="KW-1133">Transmembrane helix</keyword>
<accession>A0A178ILB7</accession>
<feature type="transmembrane region" description="Helical" evidence="5">
    <location>
        <begin position="373"/>
        <end position="392"/>
    </location>
</feature>
<dbReference type="PANTHER" id="PTHR43129">
    <property type="entry name" value="FOSMIDOMYCIN RESISTANCE PROTEIN"/>
    <property type="match status" value="1"/>
</dbReference>
<feature type="transmembrane region" description="Helical" evidence="5">
    <location>
        <begin position="165"/>
        <end position="188"/>
    </location>
</feature>
<dbReference type="SUPFAM" id="SSF103473">
    <property type="entry name" value="MFS general substrate transporter"/>
    <property type="match status" value="1"/>
</dbReference>
<evidence type="ECO:0000313" key="7">
    <source>
        <dbReference type="EMBL" id="OAM90664.1"/>
    </source>
</evidence>
<dbReference type="Gene3D" id="1.20.1250.20">
    <property type="entry name" value="MFS general substrate transporter like domains"/>
    <property type="match status" value="2"/>
</dbReference>
<dbReference type="OrthoDB" id="9770492at2"/>
<dbReference type="CDD" id="cd17478">
    <property type="entry name" value="MFS_FsR"/>
    <property type="match status" value="1"/>
</dbReference>
<keyword evidence="1 5" id="KW-0812">Transmembrane</keyword>
<name>A0A178ILB7_9BACT</name>
<feature type="transmembrane region" description="Helical" evidence="5">
    <location>
        <begin position="76"/>
        <end position="98"/>
    </location>
</feature>
<dbReference type="GO" id="GO:0005886">
    <property type="term" value="C:plasma membrane"/>
    <property type="evidence" value="ECO:0007669"/>
    <property type="project" value="TreeGrafter"/>
</dbReference>
<keyword evidence="3 5" id="KW-0472">Membrane</keyword>
<evidence type="ECO:0000256" key="4">
    <source>
        <dbReference type="SAM" id="MobiDB-lite"/>
    </source>
</evidence>
<dbReference type="EMBL" id="LRRQ01000053">
    <property type="protein sequence ID" value="OAM90664.1"/>
    <property type="molecule type" value="Genomic_DNA"/>
</dbReference>
<feature type="transmembrane region" description="Helical" evidence="5">
    <location>
        <begin position="250"/>
        <end position="274"/>
    </location>
</feature>
<dbReference type="InterPro" id="IPR020846">
    <property type="entry name" value="MFS_dom"/>
</dbReference>
<dbReference type="PANTHER" id="PTHR43129:SF1">
    <property type="entry name" value="FOSMIDOMYCIN RESISTANCE PROTEIN"/>
    <property type="match status" value="1"/>
</dbReference>
<evidence type="ECO:0000256" key="5">
    <source>
        <dbReference type="SAM" id="Phobius"/>
    </source>
</evidence>
<protein>
    <submittedName>
        <fullName evidence="7">Fosmidomycin resistance protein</fullName>
    </submittedName>
</protein>
<sequence length="430" mass="44843">MKTSGALEAQSVQSDAARPDAAAPFAGPPRAQAGGTAFTVLVALGVSHMLNDIIQALIPSIYPMLKRNYALDFHQIGVITMIAQLAGSIFQPVVGLVADRKPLPYSLPVGMAITLGGLILLGVAGSYGMLLAGVALSGIGSSIFHPEASRIARHASGGKFGLAQSLFQVGGNFGGALGPLLAAAVITARGQAHILWFTSLALAGIVLLTRAGAWYQRRLHAMRAETARPGVQIPAGKPVRSLGARAIVRALVVLVVLIFSKQIYLACMTSYYTFYMIERFGVSEQLAQILLFVFLFSVAAGTFIGGPVGDRVGRKIVIWVSILGVAPFTLLLPHAGFALTIGLTVIIGLVLASAFSAILVYAQELIPGKVGLIAGLFFGFAFGTAGIGSALLGDLADKTGIGHVFLLCSFLPLLGIVTMFLPDTRKPRGP</sequence>
<evidence type="ECO:0000256" key="2">
    <source>
        <dbReference type="ARBA" id="ARBA00022989"/>
    </source>
</evidence>
<organism evidence="7 8">
    <name type="scientific">Termitidicoccus mucosus</name>
    <dbReference type="NCBI Taxonomy" id="1184151"/>
    <lineage>
        <taxon>Bacteria</taxon>
        <taxon>Pseudomonadati</taxon>
        <taxon>Verrucomicrobiota</taxon>
        <taxon>Opitutia</taxon>
        <taxon>Opitutales</taxon>
        <taxon>Opitutaceae</taxon>
        <taxon>Termitidicoccus</taxon>
    </lineage>
</organism>
<dbReference type="AlphaFoldDB" id="A0A178ILB7"/>
<feature type="domain" description="Major facilitator superfamily (MFS) profile" evidence="6">
    <location>
        <begin position="40"/>
        <end position="427"/>
    </location>
</feature>
<evidence type="ECO:0000256" key="1">
    <source>
        <dbReference type="ARBA" id="ARBA00022692"/>
    </source>
</evidence>
<feature type="compositionally biased region" description="Low complexity" evidence="4">
    <location>
        <begin position="15"/>
        <end position="25"/>
    </location>
</feature>
<evidence type="ECO:0000259" key="6">
    <source>
        <dbReference type="PROSITE" id="PS50850"/>
    </source>
</evidence>
<feature type="transmembrane region" description="Helical" evidence="5">
    <location>
        <begin position="286"/>
        <end position="304"/>
    </location>
</feature>
<feature type="transmembrane region" description="Helical" evidence="5">
    <location>
        <begin position="341"/>
        <end position="361"/>
    </location>
</feature>
<proteinExistence type="predicted"/>
<dbReference type="Proteomes" id="UP000078486">
    <property type="component" value="Unassembled WGS sequence"/>
</dbReference>
<feature type="transmembrane region" description="Helical" evidence="5">
    <location>
        <begin position="194"/>
        <end position="213"/>
    </location>
</feature>
<evidence type="ECO:0000256" key="3">
    <source>
        <dbReference type="ARBA" id="ARBA00023136"/>
    </source>
</evidence>
<keyword evidence="8" id="KW-1185">Reference proteome</keyword>
<feature type="transmembrane region" description="Helical" evidence="5">
    <location>
        <begin position="404"/>
        <end position="421"/>
    </location>
</feature>
<dbReference type="STRING" id="1184151.AW736_07010"/>
<comment type="caution">
    <text evidence="7">The sequence shown here is derived from an EMBL/GenBank/DDBJ whole genome shotgun (WGS) entry which is preliminary data.</text>
</comment>
<gene>
    <name evidence="7" type="ORF">AW736_07010</name>
</gene>
<dbReference type="RefSeq" id="WP_068769467.1">
    <property type="nucleotide sequence ID" value="NZ_CP109796.1"/>
</dbReference>
<dbReference type="PROSITE" id="PS50850">
    <property type="entry name" value="MFS"/>
    <property type="match status" value="1"/>
</dbReference>
<feature type="transmembrane region" description="Helical" evidence="5">
    <location>
        <begin position="118"/>
        <end position="144"/>
    </location>
</feature>
<evidence type="ECO:0000313" key="8">
    <source>
        <dbReference type="Proteomes" id="UP000078486"/>
    </source>
</evidence>
<feature type="region of interest" description="Disordered" evidence="4">
    <location>
        <begin position="1"/>
        <end position="25"/>
    </location>
</feature>
<feature type="transmembrane region" description="Helical" evidence="5">
    <location>
        <begin position="316"/>
        <end position="335"/>
    </location>
</feature>